<reference evidence="8 9" key="1">
    <citation type="submission" date="2011-01" db="EMBL/GenBank/DDBJ databases">
        <title>Whole genome sequence of Caldisericum exile AZM16c01.</title>
        <authorList>
            <person name="Narita-Yamada S."/>
            <person name="Kawakoshi A."/>
            <person name="Nakamura S."/>
            <person name="Sasagawa M."/>
            <person name="Fukada J."/>
            <person name="Sekine M."/>
            <person name="Kato Y."/>
            <person name="Fukai R."/>
            <person name="Sasaki K."/>
            <person name="Hanamaki A."/>
            <person name="Narita H."/>
            <person name="Konno Y."/>
            <person name="Mori K."/>
            <person name="Yamazaki S."/>
            <person name="Suzuki K."/>
            <person name="Fujita N."/>
        </authorList>
    </citation>
    <scope>NUCLEOTIDE SEQUENCE [LARGE SCALE GENOMIC DNA]</scope>
    <source>
        <strain evidence="9">DSM 21853 / NBRC 104410 / AZM16c01</strain>
    </source>
</reference>
<keyword evidence="5" id="KW-0418">Kinase</keyword>
<proteinExistence type="predicted"/>
<dbReference type="GO" id="GO:0005886">
    <property type="term" value="C:plasma membrane"/>
    <property type="evidence" value="ECO:0007669"/>
    <property type="project" value="TreeGrafter"/>
</dbReference>
<feature type="transmembrane region" description="Helical" evidence="6">
    <location>
        <begin position="132"/>
        <end position="155"/>
    </location>
</feature>
<dbReference type="Pfam" id="PF00512">
    <property type="entry name" value="HisKA"/>
    <property type="match status" value="1"/>
</dbReference>
<feature type="domain" description="Histidine kinase" evidence="7">
    <location>
        <begin position="401"/>
        <end position="614"/>
    </location>
</feature>
<evidence type="ECO:0000259" key="7">
    <source>
        <dbReference type="PROSITE" id="PS50109"/>
    </source>
</evidence>
<dbReference type="PRINTS" id="PR00344">
    <property type="entry name" value="BCTRLSENSOR"/>
</dbReference>
<dbReference type="Gene3D" id="3.30.565.10">
    <property type="entry name" value="Histidine kinase-like ATPase, C-terminal domain"/>
    <property type="match status" value="1"/>
</dbReference>
<evidence type="ECO:0000256" key="5">
    <source>
        <dbReference type="ARBA" id="ARBA00022777"/>
    </source>
</evidence>
<organism evidence="8 9">
    <name type="scientific">Caldisericum exile (strain DSM 21853 / NBRC 104410 / AZM16c01)</name>
    <dbReference type="NCBI Taxonomy" id="511051"/>
    <lineage>
        <taxon>Bacteria</taxon>
        <taxon>Pseudomonadati</taxon>
        <taxon>Caldisericota/Cryosericota group</taxon>
        <taxon>Caldisericota</taxon>
        <taxon>Caldisericia</taxon>
        <taxon>Caldisericales</taxon>
        <taxon>Caldisericaceae</taxon>
        <taxon>Caldisericum</taxon>
    </lineage>
</organism>
<feature type="transmembrane region" description="Helical" evidence="6">
    <location>
        <begin position="67"/>
        <end position="87"/>
    </location>
</feature>
<dbReference type="InterPro" id="IPR005467">
    <property type="entry name" value="His_kinase_dom"/>
</dbReference>
<evidence type="ECO:0000256" key="6">
    <source>
        <dbReference type="SAM" id="Phobius"/>
    </source>
</evidence>
<protein>
    <recommendedName>
        <fullName evidence="2">histidine kinase</fullName>
        <ecNumber evidence="2">2.7.13.3</ecNumber>
    </recommendedName>
</protein>
<keyword evidence="6" id="KW-0472">Membrane</keyword>
<dbReference type="GO" id="GO:0000155">
    <property type="term" value="F:phosphorelay sensor kinase activity"/>
    <property type="evidence" value="ECO:0007669"/>
    <property type="project" value="InterPro"/>
</dbReference>
<keyword evidence="6" id="KW-0812">Transmembrane</keyword>
<dbReference type="AlphaFoldDB" id="A0A7U6JGG3"/>
<dbReference type="InterPro" id="IPR003594">
    <property type="entry name" value="HATPase_dom"/>
</dbReference>
<dbReference type="PANTHER" id="PTHR43047:SF72">
    <property type="entry name" value="OSMOSENSING HISTIDINE PROTEIN KINASE SLN1"/>
    <property type="match status" value="1"/>
</dbReference>
<dbReference type="Gene3D" id="3.40.50.2300">
    <property type="match status" value="1"/>
</dbReference>
<keyword evidence="4" id="KW-0808">Transferase</keyword>
<feature type="transmembrane region" description="Helical" evidence="6">
    <location>
        <begin position="39"/>
        <end position="60"/>
    </location>
</feature>
<keyword evidence="9" id="KW-1185">Reference proteome</keyword>
<name>A0A7U6JGG3_CALEA</name>
<dbReference type="EMBL" id="AP012051">
    <property type="protein sequence ID" value="BAL81679.1"/>
    <property type="molecule type" value="Genomic_DNA"/>
</dbReference>
<evidence type="ECO:0000256" key="1">
    <source>
        <dbReference type="ARBA" id="ARBA00000085"/>
    </source>
</evidence>
<feature type="transmembrane region" description="Helical" evidence="6">
    <location>
        <begin position="167"/>
        <end position="186"/>
    </location>
</feature>
<dbReference type="InterPro" id="IPR003661">
    <property type="entry name" value="HisK_dim/P_dom"/>
</dbReference>
<dbReference type="SMART" id="SM00387">
    <property type="entry name" value="HATPase_c"/>
    <property type="match status" value="1"/>
</dbReference>
<dbReference type="RefSeq" id="WP_014454074.1">
    <property type="nucleotide sequence ID" value="NC_017096.1"/>
</dbReference>
<evidence type="ECO:0000256" key="3">
    <source>
        <dbReference type="ARBA" id="ARBA00022553"/>
    </source>
</evidence>
<keyword evidence="3" id="KW-0597">Phosphoprotein</keyword>
<dbReference type="SUPFAM" id="SSF52172">
    <property type="entry name" value="CheY-like"/>
    <property type="match status" value="1"/>
</dbReference>
<dbReference type="Pfam" id="PF02518">
    <property type="entry name" value="HATPase_c"/>
    <property type="match status" value="1"/>
</dbReference>
<feature type="transmembrane region" description="Helical" evidence="6">
    <location>
        <begin position="193"/>
        <end position="211"/>
    </location>
</feature>
<dbReference type="PROSITE" id="PS50109">
    <property type="entry name" value="HIS_KIN"/>
    <property type="match status" value="1"/>
</dbReference>
<sequence>MNIIKKFWEYEYLKQATIFISFSIIAFVLFAFYPITETHFLIELLSIFINASIFLIFVLTPTFKKTLFLLIIGVSSLVVAVLDFFHAVYFPGGGIRNDIILSLNYWMLARAVQSFGYLIATMQKEVQVNKKMYLNTIIIFLIAIPVLIFAGRFIPQGVFYVEGSGTTFLKYLLEVLFAVFFLIFALKERKVPELFFAGIFMALSEANFVYYKSILSKLVLTGHIFKITGAISMLFFASKYYIVLPLKEVIELETKYKSESRSIKNLFNEVMHRWDKVAELRNAIIALEDEENIYEKIKEFYRKKDDTIGIAIFRSGNLCYKNDPKYPDSLEKYDTDKFDSVIVNNNTTFFFDKSSPYLNIYKQLSLFISLVLENISEKKKLTELNAKLEEADQYRIEFIRGFSHELKTPLNVMSGYLQILMRGAYGKLSTQVEEIIKEIYKANLRAVETVNNLLDLSRLESHNVLPKAEKLNALQFLNETLASVEELSKQKGLEFIIEVDTDLIIPSDPKFLKMIVTNLASNAVKNTEKGFVKVSLKVNDLDFLKLIVSDSGIGIPEEKITEIFKPFVKGESQEGHGLGLSLVEKYVKALDGTISVKSEVGKGTVFEVTIPIFPHIDTTNIKKRNQIDFLVIEPDEGNRNFLKHLLRDYKVEVASNAREGIIKALEMVPKVVTVDYGLSTITGDLYIEKLREFPELTNTKFLLYTGKTLNRIFLSDIPVVEKIGINVEEFKEVLNALKDSDILFLYGGEFEATKEKLIKAIKNEHPSKGVFARNIKEFQFVNLSILFDLVYLTKSTDVKESNLIDEILKIRSQFDKEFKILGG</sequence>
<dbReference type="KEGG" id="cex:CSE_15530"/>
<dbReference type="InterPro" id="IPR011006">
    <property type="entry name" value="CheY-like_superfamily"/>
</dbReference>
<dbReference type="SUPFAM" id="SSF47384">
    <property type="entry name" value="Homodimeric domain of signal transducing histidine kinase"/>
    <property type="match status" value="1"/>
</dbReference>
<dbReference type="InterPro" id="IPR033425">
    <property type="entry name" value="MASE3"/>
</dbReference>
<dbReference type="SUPFAM" id="SSF55874">
    <property type="entry name" value="ATPase domain of HSP90 chaperone/DNA topoisomerase II/histidine kinase"/>
    <property type="match status" value="1"/>
</dbReference>
<keyword evidence="6" id="KW-1133">Transmembrane helix</keyword>
<dbReference type="GO" id="GO:0009927">
    <property type="term" value="F:histidine phosphotransfer kinase activity"/>
    <property type="evidence" value="ECO:0007669"/>
    <property type="project" value="TreeGrafter"/>
</dbReference>
<evidence type="ECO:0000313" key="9">
    <source>
        <dbReference type="Proteomes" id="UP000004793"/>
    </source>
</evidence>
<evidence type="ECO:0000313" key="8">
    <source>
        <dbReference type="EMBL" id="BAL81679.1"/>
    </source>
</evidence>
<dbReference type="Gene3D" id="1.10.287.130">
    <property type="match status" value="1"/>
</dbReference>
<dbReference type="InterPro" id="IPR036097">
    <property type="entry name" value="HisK_dim/P_sf"/>
</dbReference>
<dbReference type="Proteomes" id="UP000004793">
    <property type="component" value="Chromosome"/>
</dbReference>
<feature type="transmembrane region" description="Helical" evidence="6">
    <location>
        <begin position="12"/>
        <end position="33"/>
    </location>
</feature>
<dbReference type="InterPro" id="IPR036890">
    <property type="entry name" value="HATPase_C_sf"/>
</dbReference>
<dbReference type="PANTHER" id="PTHR43047">
    <property type="entry name" value="TWO-COMPONENT HISTIDINE PROTEIN KINASE"/>
    <property type="match status" value="1"/>
</dbReference>
<dbReference type="SMART" id="SM00388">
    <property type="entry name" value="HisKA"/>
    <property type="match status" value="1"/>
</dbReference>
<comment type="catalytic activity">
    <reaction evidence="1">
        <text>ATP + protein L-histidine = ADP + protein N-phospho-L-histidine.</text>
        <dbReference type="EC" id="2.7.13.3"/>
    </reaction>
</comment>
<feature type="transmembrane region" description="Helical" evidence="6">
    <location>
        <begin position="99"/>
        <end position="120"/>
    </location>
</feature>
<gene>
    <name evidence="8" type="ordered locus">CSE_15530</name>
</gene>
<dbReference type="InterPro" id="IPR004358">
    <property type="entry name" value="Sig_transdc_His_kin-like_C"/>
</dbReference>
<evidence type="ECO:0000256" key="4">
    <source>
        <dbReference type="ARBA" id="ARBA00022679"/>
    </source>
</evidence>
<dbReference type="EC" id="2.7.13.3" evidence="2"/>
<dbReference type="Pfam" id="PF17159">
    <property type="entry name" value="MASE3"/>
    <property type="match status" value="1"/>
</dbReference>
<accession>A0A7U6JGG3</accession>
<dbReference type="OrthoDB" id="9813151at2"/>
<evidence type="ECO:0000256" key="2">
    <source>
        <dbReference type="ARBA" id="ARBA00012438"/>
    </source>
</evidence>
<dbReference type="CDD" id="cd00082">
    <property type="entry name" value="HisKA"/>
    <property type="match status" value="1"/>
</dbReference>